<dbReference type="PANTHER" id="PTHR38926:SF72">
    <property type="entry name" value="IM:7136021-RELATED"/>
    <property type="match status" value="1"/>
</dbReference>
<dbReference type="SUPFAM" id="SSF52047">
    <property type="entry name" value="RNI-like"/>
    <property type="match status" value="1"/>
</dbReference>
<feature type="domain" description="F-box" evidence="1">
    <location>
        <begin position="2"/>
        <end position="44"/>
    </location>
</feature>
<dbReference type="Proteomes" id="UP001194580">
    <property type="component" value="Unassembled WGS sequence"/>
</dbReference>
<dbReference type="Pfam" id="PF12937">
    <property type="entry name" value="F-box-like"/>
    <property type="match status" value="1"/>
</dbReference>
<accession>A0AAD4DPD8</accession>
<dbReference type="InterPro" id="IPR036047">
    <property type="entry name" value="F-box-like_dom_sf"/>
</dbReference>
<evidence type="ECO:0000313" key="2">
    <source>
        <dbReference type="EMBL" id="KAG0281911.1"/>
    </source>
</evidence>
<dbReference type="PANTHER" id="PTHR38926">
    <property type="entry name" value="F-BOX DOMAIN CONTAINING PROTEIN, EXPRESSED"/>
    <property type="match status" value="1"/>
</dbReference>
<dbReference type="AlphaFoldDB" id="A0AAD4DPD8"/>
<organism evidence="2 3">
    <name type="scientific">Linnemannia exigua</name>
    <dbReference type="NCBI Taxonomy" id="604196"/>
    <lineage>
        <taxon>Eukaryota</taxon>
        <taxon>Fungi</taxon>
        <taxon>Fungi incertae sedis</taxon>
        <taxon>Mucoromycota</taxon>
        <taxon>Mortierellomycotina</taxon>
        <taxon>Mortierellomycetes</taxon>
        <taxon>Mortierellales</taxon>
        <taxon>Mortierellaceae</taxon>
        <taxon>Linnemannia</taxon>
    </lineage>
</organism>
<dbReference type="EMBL" id="JAAAIL010000003">
    <property type="protein sequence ID" value="KAG0281911.1"/>
    <property type="molecule type" value="Genomic_DNA"/>
</dbReference>
<dbReference type="CDD" id="cd09917">
    <property type="entry name" value="F-box_SF"/>
    <property type="match status" value="1"/>
</dbReference>
<dbReference type="InterPro" id="IPR032675">
    <property type="entry name" value="LRR_dom_sf"/>
</dbReference>
<evidence type="ECO:0000313" key="3">
    <source>
        <dbReference type="Proteomes" id="UP001194580"/>
    </source>
</evidence>
<keyword evidence="3" id="KW-1185">Reference proteome</keyword>
<gene>
    <name evidence="2" type="ORF">BGZ95_006418</name>
</gene>
<evidence type="ECO:0000259" key="1">
    <source>
        <dbReference type="Pfam" id="PF12937"/>
    </source>
</evidence>
<name>A0AAD4DPD8_9FUNG</name>
<proteinExistence type="predicted"/>
<dbReference type="Gene3D" id="3.80.10.10">
    <property type="entry name" value="Ribonuclease Inhibitor"/>
    <property type="match status" value="1"/>
</dbReference>
<dbReference type="SUPFAM" id="SSF81383">
    <property type="entry name" value="F-box domain"/>
    <property type="match status" value="1"/>
</dbReference>
<dbReference type="InterPro" id="IPR001810">
    <property type="entry name" value="F-box_dom"/>
</dbReference>
<dbReference type="Gene3D" id="1.20.1280.50">
    <property type="match status" value="1"/>
</dbReference>
<protein>
    <recommendedName>
        <fullName evidence="1">F-box domain-containing protein</fullName>
    </recommendedName>
</protein>
<comment type="caution">
    <text evidence="2">The sequence shown here is derived from an EMBL/GenBank/DDBJ whole genome shotgun (WGS) entry which is preliminary data.</text>
</comment>
<sequence length="725" mass="82025">MNRIPLEVLLQIASHLDTHSCFVCRNVCHLWAEAFIPFCWHTLDQLRSPWKLVLRSPGPSKTPEEQEQWTMRLRSLLRRYGSHVKEIIIRDDALLDAVIKARLSRLESLTICGIVNRYVCDQESAFMAVEQQQPVNSLTSLTPADADISMLESWPQLPSRLLFDTGIPKQCLMSRTQGCWQLIMNNPGLRHLEFKSQAGYTLFPLMSFPLSTTLISAISATFLDSVLARLPHLTHLAIEQPAADHVFRNLGTRYHNITSFVYPNTVEFGNGILSTTVGSTTLRRLKLQERIEARNLVELGQKFPELRELSLSSLQIYAYYQYTPPPPLDDNVNVNGDYINRITGVSKEAPLLSKLEYLFISNIFDITSISRAGIKLPALKRIDPTIKFRTLAYLWVILKAFPTLAYLDAMETHSTDARYGDALDPASVKPSSRLHLKTLILSHGSARFGAGVGGMLEVMPMLTRLELGFVPASALASMARNCKHLEHLRFNVAQGEGHKELNLIFEACSKLRICRGKGHEILAEDFVHNHSWTCLDLQELDLKIVSVPRMTLAQECVWDAMRQDGRSNAKTLEEKEAVARRELSHQFQRSIYKTLAKYVNLRHFNLGGPESIQSAKEGVLTGANHTTTPDCLELTMESGLLELARLSRMETLGVGGLSHRMSTQDLMWMCERWPLKKVSGIEYLRSDPSEQLKTDKDLLDRVKINMMISELTVNNRSLSPSHRRL</sequence>
<reference evidence="2" key="1">
    <citation type="journal article" date="2020" name="Fungal Divers.">
        <title>Resolving the Mortierellaceae phylogeny through synthesis of multi-gene phylogenetics and phylogenomics.</title>
        <authorList>
            <person name="Vandepol N."/>
            <person name="Liber J."/>
            <person name="Desiro A."/>
            <person name="Na H."/>
            <person name="Kennedy M."/>
            <person name="Barry K."/>
            <person name="Grigoriev I.V."/>
            <person name="Miller A.N."/>
            <person name="O'Donnell K."/>
            <person name="Stajich J.E."/>
            <person name="Bonito G."/>
        </authorList>
    </citation>
    <scope>NUCLEOTIDE SEQUENCE</scope>
    <source>
        <strain evidence="2">NRRL 28262</strain>
    </source>
</reference>